<dbReference type="AlphaFoldDB" id="A0A3D9C4V2"/>
<dbReference type="InterPro" id="IPR052897">
    <property type="entry name" value="Sec-Metab_Biosynth_Hydrolase"/>
</dbReference>
<dbReference type="RefSeq" id="WP_115972315.1">
    <property type="nucleotide sequence ID" value="NZ_QNVT01000020.1"/>
</dbReference>
<dbReference type="PANTHER" id="PTHR37017:SF11">
    <property type="entry name" value="ESTERASE_LIPASE_THIOESTERASE DOMAIN-CONTAINING PROTEIN"/>
    <property type="match status" value="1"/>
</dbReference>
<dbReference type="Pfam" id="PF12697">
    <property type="entry name" value="Abhydrolase_6"/>
    <property type="match status" value="1"/>
</dbReference>
<feature type="domain" description="AB hydrolase-1" evidence="1">
    <location>
        <begin position="6"/>
        <end position="217"/>
    </location>
</feature>
<evidence type="ECO:0000259" key="1">
    <source>
        <dbReference type="Pfam" id="PF12697"/>
    </source>
</evidence>
<evidence type="ECO:0000313" key="2">
    <source>
        <dbReference type="EMBL" id="REC60883.1"/>
    </source>
</evidence>
<reference evidence="3" key="1">
    <citation type="submission" date="2018-06" db="EMBL/GenBank/DDBJ databases">
        <authorList>
            <person name="Lum Nde A."/>
            <person name="Hugo C."/>
        </authorList>
    </citation>
    <scope>NUCLEOTIDE SEQUENCE [LARGE SCALE GENOMIC DNA]</scope>
    <source>
        <strain evidence="3">1_F178</strain>
    </source>
</reference>
<name>A0A3D9C4V2_9FLAO</name>
<comment type="caution">
    <text evidence="2">The sequence shown here is derived from an EMBL/GenBank/DDBJ whole genome shotgun (WGS) entry which is preliminary data.</text>
</comment>
<keyword evidence="3" id="KW-1185">Reference proteome</keyword>
<accession>A0A3D9C4V2</accession>
<evidence type="ECO:0000313" key="3">
    <source>
        <dbReference type="Proteomes" id="UP000256686"/>
    </source>
</evidence>
<proteinExistence type="predicted"/>
<dbReference type="InterPro" id="IPR029058">
    <property type="entry name" value="AB_hydrolase_fold"/>
</dbReference>
<dbReference type="SUPFAM" id="SSF53474">
    <property type="entry name" value="alpha/beta-Hydrolases"/>
    <property type="match status" value="1"/>
</dbReference>
<sequence>MKKANIIFVHGLWADGSGWNKLIPTLLKDGHKVISVQNPLTTLEDDVLATQKALARVEGPTILIGHSWGGAVITAAGNDPKVKGLVYVAALAPDEGESLGELSEKYPAEASNHLEIADGLIWMGLEGMQKHFAGDLPQEETALMYATQGPASIALFGAQITTTPAWKEKPNWYIIAKNDHTINPELEHFFADRMKATTIELESSHVPMISQPDAVLKVIRDAATSIQ</sequence>
<keyword evidence="2" id="KW-0378">Hydrolase</keyword>
<dbReference type="Gene3D" id="3.40.50.1820">
    <property type="entry name" value="alpha/beta hydrolase"/>
    <property type="match status" value="1"/>
</dbReference>
<dbReference type="Proteomes" id="UP000256686">
    <property type="component" value="Unassembled WGS sequence"/>
</dbReference>
<protein>
    <submittedName>
        <fullName evidence="2">Alpha/beta hydrolase</fullName>
    </submittedName>
</protein>
<dbReference type="GO" id="GO:0016787">
    <property type="term" value="F:hydrolase activity"/>
    <property type="evidence" value="ECO:0007669"/>
    <property type="project" value="UniProtKB-KW"/>
</dbReference>
<organism evidence="2 3">
    <name type="scientific">Chryseobacterium pennae</name>
    <dbReference type="NCBI Taxonomy" id="2258962"/>
    <lineage>
        <taxon>Bacteria</taxon>
        <taxon>Pseudomonadati</taxon>
        <taxon>Bacteroidota</taxon>
        <taxon>Flavobacteriia</taxon>
        <taxon>Flavobacteriales</taxon>
        <taxon>Weeksellaceae</taxon>
        <taxon>Chryseobacterium group</taxon>
        <taxon>Chryseobacterium</taxon>
    </lineage>
</organism>
<dbReference type="InterPro" id="IPR000073">
    <property type="entry name" value="AB_hydrolase_1"/>
</dbReference>
<dbReference type="PANTHER" id="PTHR37017">
    <property type="entry name" value="AB HYDROLASE-1 DOMAIN-CONTAINING PROTEIN-RELATED"/>
    <property type="match status" value="1"/>
</dbReference>
<dbReference type="EMBL" id="QNVT01000020">
    <property type="protein sequence ID" value="REC60883.1"/>
    <property type="molecule type" value="Genomic_DNA"/>
</dbReference>
<gene>
    <name evidence="2" type="ORF">DRF65_18960</name>
</gene>